<evidence type="ECO:0000256" key="1">
    <source>
        <dbReference type="SAM" id="Phobius"/>
    </source>
</evidence>
<feature type="transmembrane region" description="Helical" evidence="1">
    <location>
        <begin position="263"/>
        <end position="281"/>
    </location>
</feature>
<sequence>MEILLHTLEHACADCLRMLPFLFAAFLLIEGLEHYSGKHSARIMEKVGKAGPVVGAAAGCVPQCGFSVMAANLYAGGVISVGTLLAVFLATSDEAVLILLGNPQYAPEVGRLLAVKVVIAIAGGYVADLCLKDRLSGKKEEGILCVNCGCHADHAGILMPAWRHTFRLFLYLFLFTWILDLCVEIFGIQGLSEFLLGDTVFQPVIAAVIGLIPNCAASVILTELYLSGAISFASVVSGLCTGAGAGLIVLFKVNRNRKENVKIMIMLYIVAVAAGLLLQFVN</sequence>
<dbReference type="RefSeq" id="WP_204907738.1">
    <property type="nucleotide sequence ID" value="NZ_JACJLV010000002.1"/>
</dbReference>
<dbReference type="EMBL" id="JACJLV010000002">
    <property type="protein sequence ID" value="MBM6825667.1"/>
    <property type="molecule type" value="Genomic_DNA"/>
</dbReference>
<gene>
    <name evidence="2" type="ORF">H6A13_00910</name>
</gene>
<feature type="transmembrane region" description="Helical" evidence="1">
    <location>
        <begin position="200"/>
        <end position="222"/>
    </location>
</feature>
<dbReference type="Proteomes" id="UP000713880">
    <property type="component" value="Unassembled WGS sequence"/>
</dbReference>
<reference evidence="2" key="1">
    <citation type="submission" date="2020-08" db="EMBL/GenBank/DDBJ databases">
        <authorList>
            <person name="Cejkova D."/>
            <person name="Kubasova T."/>
            <person name="Jahodarova E."/>
            <person name="Rychlik I."/>
        </authorList>
    </citation>
    <scope>NUCLEOTIDE SEQUENCE</scope>
    <source>
        <strain evidence="2">An420c</strain>
    </source>
</reference>
<name>A0A938WZQ0_9CLOT</name>
<accession>A0A938WZQ0</accession>
<feature type="transmembrane region" description="Helical" evidence="1">
    <location>
        <begin position="73"/>
        <end position="92"/>
    </location>
</feature>
<dbReference type="InterPro" id="IPR021552">
    <property type="entry name" value="ArsP_2"/>
</dbReference>
<dbReference type="Pfam" id="PF11449">
    <property type="entry name" value="ArsP_2"/>
    <property type="match status" value="2"/>
</dbReference>
<feature type="transmembrane region" description="Helical" evidence="1">
    <location>
        <begin position="112"/>
        <end position="131"/>
    </location>
</feature>
<dbReference type="NCBIfam" id="NF037962">
    <property type="entry name" value="arsenic_eff"/>
    <property type="match status" value="1"/>
</dbReference>
<dbReference type="AlphaFoldDB" id="A0A938WZQ0"/>
<reference evidence="2" key="2">
    <citation type="journal article" date="2021" name="Sci. Rep.">
        <title>The distribution of antibiotic resistance genes in chicken gut microbiota commensals.</title>
        <authorList>
            <person name="Juricova H."/>
            <person name="Matiasovicova J."/>
            <person name="Kubasova T."/>
            <person name="Cejkova D."/>
            <person name="Rychlik I."/>
        </authorList>
    </citation>
    <scope>NUCLEOTIDE SEQUENCE</scope>
    <source>
        <strain evidence="2">An420c</strain>
    </source>
</reference>
<evidence type="ECO:0000313" key="2">
    <source>
        <dbReference type="EMBL" id="MBM6825667.1"/>
    </source>
</evidence>
<comment type="caution">
    <text evidence="2">The sequence shown here is derived from an EMBL/GenBank/DDBJ whole genome shotgun (WGS) entry which is preliminary data.</text>
</comment>
<keyword evidence="1" id="KW-0812">Transmembrane</keyword>
<feature type="transmembrane region" description="Helical" evidence="1">
    <location>
        <begin position="228"/>
        <end position="251"/>
    </location>
</feature>
<keyword evidence="3" id="KW-1185">Reference proteome</keyword>
<protein>
    <submittedName>
        <fullName evidence="2">Arsenic efflux protein</fullName>
    </submittedName>
</protein>
<organism evidence="2 3">
    <name type="scientific">Mordavella massiliensis</name>
    <dbReference type="NCBI Taxonomy" id="1871024"/>
    <lineage>
        <taxon>Bacteria</taxon>
        <taxon>Bacillati</taxon>
        <taxon>Bacillota</taxon>
        <taxon>Clostridia</taxon>
        <taxon>Eubacteriales</taxon>
        <taxon>Clostridiaceae</taxon>
        <taxon>Mordavella</taxon>
    </lineage>
</organism>
<keyword evidence="1" id="KW-0472">Membrane</keyword>
<evidence type="ECO:0000313" key="3">
    <source>
        <dbReference type="Proteomes" id="UP000713880"/>
    </source>
</evidence>
<keyword evidence="1" id="KW-1133">Transmembrane helix</keyword>
<feature type="transmembrane region" description="Helical" evidence="1">
    <location>
        <begin position="168"/>
        <end position="188"/>
    </location>
</feature>
<proteinExistence type="predicted"/>